<protein>
    <recommendedName>
        <fullName evidence="2">D-tyrosyl-tRNA(Tyr) deacylase</fullName>
    </recommendedName>
</protein>
<dbReference type="Pfam" id="PF04414">
    <property type="entry name" value="tRNA_deacylase"/>
    <property type="match status" value="1"/>
</dbReference>
<evidence type="ECO:0000313" key="1">
    <source>
        <dbReference type="EMBL" id="SVE56718.1"/>
    </source>
</evidence>
<accession>A0A383EKV9</accession>
<dbReference type="AlphaFoldDB" id="A0A383EKV9"/>
<dbReference type="Gene3D" id="3.40.630.50">
    <property type="entry name" value="AF0625-like"/>
    <property type="match status" value="1"/>
</dbReference>
<organism evidence="1">
    <name type="scientific">marine metagenome</name>
    <dbReference type="NCBI Taxonomy" id="408172"/>
    <lineage>
        <taxon>unclassified sequences</taxon>
        <taxon>metagenomes</taxon>
        <taxon>ecological metagenomes</taxon>
    </lineage>
</organism>
<evidence type="ECO:0008006" key="2">
    <source>
        <dbReference type="Google" id="ProtNLM"/>
    </source>
</evidence>
<gene>
    <name evidence="1" type="ORF">METZ01_LOCUS509572</name>
</gene>
<proteinExistence type="predicted"/>
<dbReference type="PANTHER" id="PTHR34667:SF1">
    <property type="entry name" value="D-AMINOACYL-TRNA DEACYLASE"/>
    <property type="match status" value="1"/>
</dbReference>
<dbReference type="EMBL" id="UINC01226294">
    <property type="protein sequence ID" value="SVE56718.1"/>
    <property type="molecule type" value="Genomic_DNA"/>
</dbReference>
<feature type="non-terminal residue" evidence="1">
    <location>
        <position position="1"/>
    </location>
</feature>
<dbReference type="SUPFAM" id="SSF142535">
    <property type="entry name" value="AF0625-like"/>
    <property type="match status" value="1"/>
</dbReference>
<name>A0A383EKV9_9ZZZZ</name>
<sequence length="170" mass="18747">LDEEFDLTLETTHHGPLLESPALYIEIGSTEREWGSVRAAELWAEVLSENLGLSGNRAVEWVPGGDVMIGLGGGHYAPRHKAVLSESELWAGHLLANYALPFEEPSDDGLPKGLWRHSIEASVEATRAAFPGANLFAHLDRKSFKAWQRNAIMTLLDNLDVPIRRGRELG</sequence>
<dbReference type="Gene3D" id="3.40.50.10700">
    <property type="entry name" value="AF0625-like"/>
    <property type="match status" value="1"/>
</dbReference>
<reference evidence="1" key="1">
    <citation type="submission" date="2018-05" db="EMBL/GenBank/DDBJ databases">
        <authorList>
            <person name="Lanie J.A."/>
            <person name="Ng W.-L."/>
            <person name="Kazmierczak K.M."/>
            <person name="Andrzejewski T.M."/>
            <person name="Davidsen T.M."/>
            <person name="Wayne K.J."/>
            <person name="Tettelin H."/>
            <person name="Glass J.I."/>
            <person name="Rusch D."/>
            <person name="Podicherti R."/>
            <person name="Tsui H.-C.T."/>
            <person name="Winkler M.E."/>
        </authorList>
    </citation>
    <scope>NUCLEOTIDE SEQUENCE</scope>
</reference>
<dbReference type="GO" id="GO:0051499">
    <property type="term" value="F:D-aminoacyl-tRNA deacylase activity"/>
    <property type="evidence" value="ECO:0007669"/>
    <property type="project" value="InterPro"/>
</dbReference>
<dbReference type="PANTHER" id="PTHR34667">
    <property type="entry name" value="D-AMINOACYL-TRNA DEACYLASE"/>
    <property type="match status" value="1"/>
</dbReference>
<dbReference type="InterPro" id="IPR007508">
    <property type="entry name" value="DtdA"/>
</dbReference>